<reference evidence="1" key="2">
    <citation type="journal article" date="2022" name="New Phytol.">
        <title>Evolutionary transition to the ectomycorrhizal habit in the genomes of a hyperdiverse lineage of mushroom-forming fungi.</title>
        <authorList>
            <person name="Looney B."/>
            <person name="Miyauchi S."/>
            <person name="Morin E."/>
            <person name="Drula E."/>
            <person name="Courty P.E."/>
            <person name="Kohler A."/>
            <person name="Kuo A."/>
            <person name="LaButti K."/>
            <person name="Pangilinan J."/>
            <person name="Lipzen A."/>
            <person name="Riley R."/>
            <person name="Andreopoulos W."/>
            <person name="He G."/>
            <person name="Johnson J."/>
            <person name="Nolan M."/>
            <person name="Tritt A."/>
            <person name="Barry K.W."/>
            <person name="Grigoriev I.V."/>
            <person name="Nagy L.G."/>
            <person name="Hibbett D."/>
            <person name="Henrissat B."/>
            <person name="Matheny P.B."/>
            <person name="Labbe J."/>
            <person name="Martin F.M."/>
        </authorList>
    </citation>
    <scope>NUCLEOTIDE SEQUENCE</scope>
    <source>
        <strain evidence="1">EC-137</strain>
    </source>
</reference>
<protein>
    <submittedName>
        <fullName evidence="1">MBOAT, membrane-bound O-acyltransferase family-domain-containing protein</fullName>
    </submittedName>
</protein>
<name>A0ACB8QQG5_9AGAM</name>
<dbReference type="EMBL" id="MU273509">
    <property type="protein sequence ID" value="KAI0033940.1"/>
    <property type="molecule type" value="Genomic_DNA"/>
</dbReference>
<accession>A0ACB8QQG5</accession>
<dbReference type="Proteomes" id="UP000814128">
    <property type="component" value="Unassembled WGS sequence"/>
</dbReference>
<comment type="caution">
    <text evidence="1">The sequence shown here is derived from an EMBL/GenBank/DDBJ whole genome shotgun (WGS) entry which is preliminary data.</text>
</comment>
<organism evidence="1 2">
    <name type="scientific">Vararia minispora EC-137</name>
    <dbReference type="NCBI Taxonomy" id="1314806"/>
    <lineage>
        <taxon>Eukaryota</taxon>
        <taxon>Fungi</taxon>
        <taxon>Dikarya</taxon>
        <taxon>Basidiomycota</taxon>
        <taxon>Agaricomycotina</taxon>
        <taxon>Agaricomycetes</taxon>
        <taxon>Russulales</taxon>
        <taxon>Lachnocladiaceae</taxon>
        <taxon>Vararia</taxon>
    </lineage>
</organism>
<reference evidence="1" key="1">
    <citation type="submission" date="2021-02" db="EMBL/GenBank/DDBJ databases">
        <authorList>
            <consortium name="DOE Joint Genome Institute"/>
            <person name="Ahrendt S."/>
            <person name="Looney B.P."/>
            <person name="Miyauchi S."/>
            <person name="Morin E."/>
            <person name="Drula E."/>
            <person name="Courty P.E."/>
            <person name="Chicoki N."/>
            <person name="Fauchery L."/>
            <person name="Kohler A."/>
            <person name="Kuo A."/>
            <person name="Labutti K."/>
            <person name="Pangilinan J."/>
            <person name="Lipzen A."/>
            <person name="Riley R."/>
            <person name="Andreopoulos W."/>
            <person name="He G."/>
            <person name="Johnson J."/>
            <person name="Barry K.W."/>
            <person name="Grigoriev I.V."/>
            <person name="Nagy L."/>
            <person name="Hibbett D."/>
            <person name="Henrissat B."/>
            <person name="Matheny P.B."/>
            <person name="Labbe J."/>
            <person name="Martin F."/>
        </authorList>
    </citation>
    <scope>NUCLEOTIDE SEQUENCE</scope>
    <source>
        <strain evidence="1">EC-137</strain>
    </source>
</reference>
<proteinExistence type="predicted"/>
<keyword evidence="2" id="KW-1185">Reference proteome</keyword>
<evidence type="ECO:0000313" key="1">
    <source>
        <dbReference type="EMBL" id="KAI0033940.1"/>
    </source>
</evidence>
<sequence>MAIAETVAQNGAKLRELNGETITTKDGTVYISKPYRSSSGKKLKTAVAFIPRRSVFDIENEESSSNQFRGFFMLFWISIFIFMVRTYVYSIQSSGRPLNFEFASMFSRDALTLALSDAALVLSTGICVPFARLFAGGWIRYHWTGVIIQHTLQTAILFGAISWTFNRQWPWVQSGYLTLHTLASFFPICHTRSTSLTDDQVMIMKMHSYIATNGTLSIVAKQRDVLEKKLKRETERMGGWDAALASAKVHREELDAKNSSGSSGSGSSTPPALGTPDLPEGGQTAYMDVPAAQALRNRLIKESRNGAIQARGGQESQKKDEGGGKKRGPPEQHPLVDHPDTHISALAQEWTELDRDLVSSGPIYVRWPENITFKNFVVYQLIPTLVYELEYPRTHRIRPLYVFEKTVATFGTFALLYSITETFILPYSGGRGNFLMALLDLALPFMVSYLLLFFIIFECICNGFAELSYFADRGFYEDWWNSTSQDEFSRKWNKPVHNFLLRHVYAPLITSVGFSRTAAMFFTFLLSACAHELVMAVVTKKIRMYLFIMQLLQIPMIVVGRIPAIKRNKLAGNLFFWLGLFMGFPLLCVAYVTY</sequence>
<evidence type="ECO:0000313" key="2">
    <source>
        <dbReference type="Proteomes" id="UP000814128"/>
    </source>
</evidence>
<gene>
    <name evidence="1" type="ORF">K488DRAFT_46613</name>
</gene>